<organism evidence="2 3">
    <name type="scientific">Nocardioides donggukensis</name>
    <dbReference type="NCBI Taxonomy" id="2774019"/>
    <lineage>
        <taxon>Bacteria</taxon>
        <taxon>Bacillati</taxon>
        <taxon>Actinomycetota</taxon>
        <taxon>Actinomycetes</taxon>
        <taxon>Propionibacteriales</taxon>
        <taxon>Nocardioidaceae</taxon>
        <taxon>Nocardioides</taxon>
    </lineage>
</organism>
<reference evidence="2" key="1">
    <citation type="submission" date="2020-09" db="EMBL/GenBank/DDBJ databases">
        <title>Nocardioides sp. strain MJB4 16S ribosomal RNA gene Genome sequencing and assembly.</title>
        <authorList>
            <person name="Kim I."/>
        </authorList>
    </citation>
    <scope>NUCLEOTIDE SEQUENCE</scope>
    <source>
        <strain evidence="2">MJB4</strain>
    </source>
</reference>
<dbReference type="RefSeq" id="WP_192144400.1">
    <property type="nucleotide sequence ID" value="NZ_JACYXZ010000005.1"/>
</dbReference>
<feature type="transmembrane region" description="Helical" evidence="1">
    <location>
        <begin position="237"/>
        <end position="257"/>
    </location>
</feature>
<comment type="caution">
    <text evidence="2">The sequence shown here is derived from an EMBL/GenBank/DDBJ whole genome shotgun (WGS) entry which is preliminary data.</text>
</comment>
<proteinExistence type="predicted"/>
<feature type="transmembrane region" description="Helical" evidence="1">
    <location>
        <begin position="269"/>
        <end position="287"/>
    </location>
</feature>
<feature type="transmembrane region" description="Helical" evidence="1">
    <location>
        <begin position="209"/>
        <end position="230"/>
    </location>
</feature>
<evidence type="ECO:0000256" key="1">
    <source>
        <dbReference type="SAM" id="Phobius"/>
    </source>
</evidence>
<evidence type="ECO:0000313" key="3">
    <source>
        <dbReference type="Proteomes" id="UP000616839"/>
    </source>
</evidence>
<name>A0A927K5T5_9ACTN</name>
<evidence type="ECO:0008006" key="4">
    <source>
        <dbReference type="Google" id="ProtNLM"/>
    </source>
</evidence>
<sequence length="309" mass="31616">MTDRLTWVLAPAVEDGPRSHAIAAAGLRILVGVMWLYNVSWKRAPDFGQEAENGLYKFTSFAVSDPVFPPFSWVVEKLVLPNFEIFGWGVLASETALAVLLLSGAFVRVAALLGVAQSVAIALSVTVAPHEWPWSYYLMIGAHLLILFSAAGRYAAVDAVRAGRGGVRLGTVWGGLAVVAGLIAAAVSLGDPFAAAGTNLGTSDFSVGIGRYNLLGGVLLVAVGVLLLLAARGGRAALAWAAAGLGALGALSLYAQLGFTDPILGGSPTTAAVYLACAAVAAGLALADRGARPGARPAVDSEHSDRAAP</sequence>
<keyword evidence="3" id="KW-1185">Reference proteome</keyword>
<feature type="transmembrane region" description="Helical" evidence="1">
    <location>
        <begin position="134"/>
        <end position="155"/>
    </location>
</feature>
<gene>
    <name evidence="2" type="ORF">IE331_15645</name>
</gene>
<dbReference type="Proteomes" id="UP000616839">
    <property type="component" value="Unassembled WGS sequence"/>
</dbReference>
<keyword evidence="1" id="KW-0472">Membrane</keyword>
<dbReference type="EMBL" id="JACYXZ010000005">
    <property type="protein sequence ID" value="MBD8871059.1"/>
    <property type="molecule type" value="Genomic_DNA"/>
</dbReference>
<accession>A0A927K5T5</accession>
<feature type="transmembrane region" description="Helical" evidence="1">
    <location>
        <begin position="167"/>
        <end position="189"/>
    </location>
</feature>
<dbReference type="AlphaFoldDB" id="A0A927K5T5"/>
<evidence type="ECO:0000313" key="2">
    <source>
        <dbReference type="EMBL" id="MBD8871059.1"/>
    </source>
</evidence>
<keyword evidence="1" id="KW-0812">Transmembrane</keyword>
<keyword evidence="1" id="KW-1133">Transmembrane helix</keyword>
<feature type="transmembrane region" description="Helical" evidence="1">
    <location>
        <begin position="21"/>
        <end position="37"/>
    </location>
</feature>
<protein>
    <recommendedName>
        <fullName evidence="4">DoxX family membrane protein</fullName>
    </recommendedName>
</protein>